<keyword evidence="3" id="KW-1185">Reference proteome</keyword>
<organism evidence="2 3">
    <name type="scientific">Ilex paraguariensis</name>
    <name type="common">yerba mate</name>
    <dbReference type="NCBI Taxonomy" id="185542"/>
    <lineage>
        <taxon>Eukaryota</taxon>
        <taxon>Viridiplantae</taxon>
        <taxon>Streptophyta</taxon>
        <taxon>Embryophyta</taxon>
        <taxon>Tracheophyta</taxon>
        <taxon>Spermatophyta</taxon>
        <taxon>Magnoliopsida</taxon>
        <taxon>eudicotyledons</taxon>
        <taxon>Gunneridae</taxon>
        <taxon>Pentapetalae</taxon>
        <taxon>asterids</taxon>
        <taxon>campanulids</taxon>
        <taxon>Aquifoliales</taxon>
        <taxon>Aquifoliaceae</taxon>
        <taxon>Ilex</taxon>
    </lineage>
</organism>
<dbReference type="EMBL" id="CAUOFW020004139">
    <property type="protein sequence ID" value="CAK9164016.1"/>
    <property type="molecule type" value="Genomic_DNA"/>
</dbReference>
<evidence type="ECO:0000313" key="3">
    <source>
        <dbReference type="Proteomes" id="UP001642360"/>
    </source>
</evidence>
<feature type="region of interest" description="Disordered" evidence="1">
    <location>
        <begin position="1"/>
        <end position="29"/>
    </location>
</feature>
<dbReference type="AlphaFoldDB" id="A0ABC8T3L4"/>
<gene>
    <name evidence="2" type="ORF">ILEXP_LOCUS33091</name>
</gene>
<dbReference type="PANTHER" id="PTHR14212:SF0">
    <property type="entry name" value="U4_U6 SMALL NUCLEAR RIBONUCLEOPROTEIN PRP3"/>
    <property type="match status" value="1"/>
</dbReference>
<evidence type="ECO:0000313" key="2">
    <source>
        <dbReference type="EMBL" id="CAK9164016.1"/>
    </source>
</evidence>
<evidence type="ECO:0000256" key="1">
    <source>
        <dbReference type="SAM" id="MobiDB-lite"/>
    </source>
</evidence>
<name>A0ABC8T3L4_9AQUA</name>
<dbReference type="Proteomes" id="UP001642360">
    <property type="component" value="Unassembled WGS sequence"/>
</dbReference>
<accession>A0ABC8T3L4</accession>
<reference evidence="2 3" key="1">
    <citation type="submission" date="2024-02" db="EMBL/GenBank/DDBJ databases">
        <authorList>
            <person name="Vignale AGUSTIN F."/>
            <person name="Sosa J E."/>
            <person name="Modenutti C."/>
        </authorList>
    </citation>
    <scope>NUCLEOTIDE SEQUENCE [LARGE SCALE GENOMIC DNA]</scope>
</reference>
<protein>
    <submittedName>
        <fullName evidence="2">Uncharacterized protein</fullName>
    </submittedName>
</protein>
<proteinExistence type="predicted"/>
<dbReference type="PANTHER" id="PTHR14212">
    <property type="entry name" value="U4/U6-ASSOCIATED RNA SPLICING FACTOR-RELATED"/>
    <property type="match status" value="1"/>
</dbReference>
<feature type="region of interest" description="Disordered" evidence="1">
    <location>
        <begin position="55"/>
        <end position="79"/>
    </location>
</feature>
<sequence length="226" mass="23836">MKIRVSINRSHEVPAKSSTDGTASDAGKSRGFSLDALAKAKRALQMQKELSEKLKKIPQLNKGAGSSIDGSSQVGSKEGSKASFPCSGIISTPVSSVTAALPVLAGATSNVSAFAASVTPPGSDMSHLTGLTAQNYAVIQRAQELAAKMVSQQDPEFDTLMNMFPGLMPAEVPVQPKPAKTPVLLLDALGREIDEHGNLVNMRKLNNLSTLKVCYMFPAHVDVCFP</sequence>
<comment type="caution">
    <text evidence="2">The sequence shown here is derived from an EMBL/GenBank/DDBJ whole genome shotgun (WGS) entry which is preliminary data.</text>
</comment>
<dbReference type="InterPro" id="IPR027104">
    <property type="entry name" value="Prp3"/>
</dbReference>